<evidence type="ECO:0000256" key="1">
    <source>
        <dbReference type="SAM" id="Phobius"/>
    </source>
</evidence>
<keyword evidence="1" id="KW-0812">Transmembrane</keyword>
<feature type="transmembrane region" description="Helical" evidence="1">
    <location>
        <begin position="150"/>
        <end position="172"/>
    </location>
</feature>
<evidence type="ECO:0000313" key="2">
    <source>
        <dbReference type="EnsemblMetazoa" id="ACOM026981-PA.1"/>
    </source>
</evidence>
<keyword evidence="1" id="KW-1133">Transmembrane helix</keyword>
<proteinExistence type="predicted"/>
<reference evidence="2" key="1">
    <citation type="submission" date="2022-08" db="UniProtKB">
        <authorList>
            <consortium name="EnsemblMetazoa"/>
        </authorList>
    </citation>
    <scope>IDENTIFICATION</scope>
</reference>
<keyword evidence="1" id="KW-0472">Membrane</keyword>
<accession>A0A8W7P7P1</accession>
<organism evidence="2">
    <name type="scientific">Anopheles coluzzii</name>
    <name type="common">African malaria mosquito</name>
    <dbReference type="NCBI Taxonomy" id="1518534"/>
    <lineage>
        <taxon>Eukaryota</taxon>
        <taxon>Metazoa</taxon>
        <taxon>Ecdysozoa</taxon>
        <taxon>Arthropoda</taxon>
        <taxon>Hexapoda</taxon>
        <taxon>Insecta</taxon>
        <taxon>Pterygota</taxon>
        <taxon>Neoptera</taxon>
        <taxon>Endopterygota</taxon>
        <taxon>Diptera</taxon>
        <taxon>Nematocera</taxon>
        <taxon>Culicoidea</taxon>
        <taxon>Culicidae</taxon>
        <taxon>Anophelinae</taxon>
        <taxon>Anopheles</taxon>
    </lineage>
</organism>
<dbReference type="AlphaFoldDB" id="A0A8W7P7P1"/>
<sequence>MERSEEVGFSDAPIRVPPVVVSPRKLCAFFSELADVRPLMMVLVPSLTFDISGMEPLKLIGRISVAGRSGMTGFSRITTPPTPPPAVDPPIPAPVSPPSSLLLFPFDALLADLADEPRIVVLGRATGFSGGKTEDDDDAAAARCITIGSIWLLVLVLLLLLLLLDAVCYTGLDFAQHLTVHADGGRPRRRDLIGRLQLQQVVVALGPQHRLPVVLGLRLFVRVML</sequence>
<name>A0A8W7P7P1_ANOCL</name>
<dbReference type="EnsemblMetazoa" id="ACOM026981-RA">
    <property type="protein sequence ID" value="ACOM026981-PA.1"/>
    <property type="gene ID" value="ACOM026981"/>
</dbReference>
<protein>
    <submittedName>
        <fullName evidence="2">Uncharacterized protein</fullName>
    </submittedName>
</protein>
<dbReference type="Proteomes" id="UP000075882">
    <property type="component" value="Unassembled WGS sequence"/>
</dbReference>